<feature type="domain" description="HTH lysR-type" evidence="5">
    <location>
        <begin position="3"/>
        <end position="60"/>
    </location>
</feature>
<proteinExistence type="inferred from homology"/>
<dbReference type="InterPro" id="IPR005119">
    <property type="entry name" value="LysR_subst-bd"/>
</dbReference>
<sequence length="288" mass="32319">MKLTFDNLIAFHTVANEGSFSACARKLGKSQSTISGAIKNLELELGYLLLDRSGARIKMTSKGKKIYSLATPILYKYQELNALAESLAHSEIAKIKVGIDSIVFNSKIKSVLIEFSEEFPEVEITVLTKPSHILGDYINRQVIDIAIGNPYHKTTHHFNIDELFSVNCLWVANKELLCSADFPVYKSRLLLLDGYKDIVDLSNISNHNIWVLDDLSTITDLCVAGKGIALLPQHIIESKSLETILSKIPSDTELFGKQIYASMLWPSHTEFGKYHQWIHNKLRMAHTG</sequence>
<protein>
    <submittedName>
        <fullName evidence="6">LysR family transcriptional regulator</fullName>
    </submittedName>
</protein>
<dbReference type="PANTHER" id="PTHR30126:SF22">
    <property type="entry name" value="HTH-TYPE TRANSCRIPTIONAL REGULATOR YHAJ-RELATED"/>
    <property type="match status" value="1"/>
</dbReference>
<dbReference type="Pfam" id="PF03466">
    <property type="entry name" value="LysR_substrate"/>
    <property type="match status" value="1"/>
</dbReference>
<comment type="similarity">
    <text evidence="1">Belongs to the LysR transcriptional regulatory family.</text>
</comment>
<gene>
    <name evidence="6" type="ORF">QWJ08_03160</name>
</gene>
<dbReference type="Gene3D" id="1.10.10.10">
    <property type="entry name" value="Winged helix-like DNA-binding domain superfamily/Winged helix DNA-binding domain"/>
    <property type="match status" value="1"/>
</dbReference>
<keyword evidence="3" id="KW-0238">DNA-binding</keyword>
<reference evidence="6" key="1">
    <citation type="submission" date="2024-05" db="EMBL/GenBank/DDBJ databases">
        <title>Genome Sequences of Four Agar- Degrading Marine Bacteria.</title>
        <authorList>
            <person name="Phillips E.K."/>
            <person name="Shaffer J.C."/>
            <person name="Henson M.W."/>
            <person name="Temperton B."/>
            <person name="Thrash C.J."/>
            <person name="Martin M.O."/>
        </authorList>
    </citation>
    <scope>NUCLEOTIDE SEQUENCE</scope>
    <source>
        <strain evidence="6">EKP203</strain>
    </source>
</reference>
<keyword evidence="4" id="KW-0804">Transcription</keyword>
<accession>A0ABT7XXA0</accession>
<evidence type="ECO:0000313" key="6">
    <source>
        <dbReference type="EMBL" id="MDN2480396.1"/>
    </source>
</evidence>
<evidence type="ECO:0000256" key="2">
    <source>
        <dbReference type="ARBA" id="ARBA00023015"/>
    </source>
</evidence>
<dbReference type="SUPFAM" id="SSF53850">
    <property type="entry name" value="Periplasmic binding protein-like II"/>
    <property type="match status" value="1"/>
</dbReference>
<dbReference type="Proteomes" id="UP001169719">
    <property type="component" value="Unassembled WGS sequence"/>
</dbReference>
<dbReference type="PROSITE" id="PS50931">
    <property type="entry name" value="HTH_LYSR"/>
    <property type="match status" value="1"/>
</dbReference>
<evidence type="ECO:0000313" key="7">
    <source>
        <dbReference type="Proteomes" id="UP001169719"/>
    </source>
</evidence>
<evidence type="ECO:0000256" key="4">
    <source>
        <dbReference type="ARBA" id="ARBA00023163"/>
    </source>
</evidence>
<comment type="caution">
    <text evidence="6">The sequence shown here is derived from an EMBL/GenBank/DDBJ whole genome shotgun (WGS) entry which is preliminary data.</text>
</comment>
<name>A0ABT7XXA0_9VIBR</name>
<dbReference type="InterPro" id="IPR036390">
    <property type="entry name" value="WH_DNA-bd_sf"/>
</dbReference>
<evidence type="ECO:0000256" key="1">
    <source>
        <dbReference type="ARBA" id="ARBA00009437"/>
    </source>
</evidence>
<dbReference type="SUPFAM" id="SSF46785">
    <property type="entry name" value="Winged helix' DNA-binding domain"/>
    <property type="match status" value="1"/>
</dbReference>
<keyword evidence="2" id="KW-0805">Transcription regulation</keyword>
<organism evidence="6 7">
    <name type="scientific">Vibrio agarivorans</name>
    <dbReference type="NCBI Taxonomy" id="153622"/>
    <lineage>
        <taxon>Bacteria</taxon>
        <taxon>Pseudomonadati</taxon>
        <taxon>Pseudomonadota</taxon>
        <taxon>Gammaproteobacteria</taxon>
        <taxon>Vibrionales</taxon>
        <taxon>Vibrionaceae</taxon>
        <taxon>Vibrio</taxon>
    </lineage>
</organism>
<evidence type="ECO:0000259" key="5">
    <source>
        <dbReference type="PROSITE" id="PS50931"/>
    </source>
</evidence>
<dbReference type="EMBL" id="JAUEOZ010000001">
    <property type="protein sequence ID" value="MDN2480396.1"/>
    <property type="molecule type" value="Genomic_DNA"/>
</dbReference>
<dbReference type="Gene3D" id="3.40.190.290">
    <property type="match status" value="1"/>
</dbReference>
<dbReference type="RefSeq" id="WP_289960648.1">
    <property type="nucleotide sequence ID" value="NZ_JAUEOZ010000001.1"/>
</dbReference>
<keyword evidence="7" id="KW-1185">Reference proteome</keyword>
<dbReference type="Pfam" id="PF00126">
    <property type="entry name" value="HTH_1"/>
    <property type="match status" value="1"/>
</dbReference>
<dbReference type="PANTHER" id="PTHR30126">
    <property type="entry name" value="HTH-TYPE TRANSCRIPTIONAL REGULATOR"/>
    <property type="match status" value="1"/>
</dbReference>
<evidence type="ECO:0000256" key="3">
    <source>
        <dbReference type="ARBA" id="ARBA00023125"/>
    </source>
</evidence>
<dbReference type="InterPro" id="IPR036388">
    <property type="entry name" value="WH-like_DNA-bd_sf"/>
</dbReference>
<dbReference type="InterPro" id="IPR000847">
    <property type="entry name" value="LysR_HTH_N"/>
</dbReference>